<organism evidence="3 4">
    <name type="scientific">Lineolata rhizophorae</name>
    <dbReference type="NCBI Taxonomy" id="578093"/>
    <lineage>
        <taxon>Eukaryota</taxon>
        <taxon>Fungi</taxon>
        <taxon>Dikarya</taxon>
        <taxon>Ascomycota</taxon>
        <taxon>Pezizomycotina</taxon>
        <taxon>Dothideomycetes</taxon>
        <taxon>Dothideomycetes incertae sedis</taxon>
        <taxon>Lineolatales</taxon>
        <taxon>Lineolataceae</taxon>
        <taxon>Lineolata</taxon>
    </lineage>
</organism>
<dbReference type="GO" id="GO:0045944">
    <property type="term" value="P:positive regulation of transcription by RNA polymerase II"/>
    <property type="evidence" value="ECO:0007669"/>
    <property type="project" value="TreeGrafter"/>
</dbReference>
<dbReference type="OrthoDB" id="407832at2759"/>
<evidence type="ECO:0000256" key="1">
    <source>
        <dbReference type="ARBA" id="ARBA00004123"/>
    </source>
</evidence>
<feature type="non-terminal residue" evidence="3">
    <location>
        <position position="1"/>
    </location>
</feature>
<accession>A0A6A6NL18</accession>
<dbReference type="Proteomes" id="UP000799766">
    <property type="component" value="Unassembled WGS sequence"/>
</dbReference>
<dbReference type="InterPro" id="IPR021858">
    <property type="entry name" value="Fun_TF"/>
</dbReference>
<name>A0A6A6NL18_9PEZI</name>
<comment type="subcellular location">
    <subcellularLocation>
        <location evidence="1">Nucleus</location>
    </subcellularLocation>
</comment>
<dbReference type="GO" id="GO:0005634">
    <property type="term" value="C:nucleus"/>
    <property type="evidence" value="ECO:0007669"/>
    <property type="project" value="UniProtKB-SubCell"/>
</dbReference>
<dbReference type="GO" id="GO:0003700">
    <property type="term" value="F:DNA-binding transcription factor activity"/>
    <property type="evidence" value="ECO:0007669"/>
    <property type="project" value="TreeGrafter"/>
</dbReference>
<dbReference type="AlphaFoldDB" id="A0A6A6NL18"/>
<dbReference type="EMBL" id="MU001710">
    <property type="protein sequence ID" value="KAF2452412.1"/>
    <property type="molecule type" value="Genomic_DNA"/>
</dbReference>
<evidence type="ECO:0000313" key="3">
    <source>
        <dbReference type="EMBL" id="KAF2452412.1"/>
    </source>
</evidence>
<reference evidence="3" key="1">
    <citation type="journal article" date="2020" name="Stud. Mycol.">
        <title>101 Dothideomycetes genomes: a test case for predicting lifestyles and emergence of pathogens.</title>
        <authorList>
            <person name="Haridas S."/>
            <person name="Albert R."/>
            <person name="Binder M."/>
            <person name="Bloem J."/>
            <person name="Labutti K."/>
            <person name="Salamov A."/>
            <person name="Andreopoulos B."/>
            <person name="Baker S."/>
            <person name="Barry K."/>
            <person name="Bills G."/>
            <person name="Bluhm B."/>
            <person name="Cannon C."/>
            <person name="Castanera R."/>
            <person name="Culley D."/>
            <person name="Daum C."/>
            <person name="Ezra D."/>
            <person name="Gonzalez J."/>
            <person name="Henrissat B."/>
            <person name="Kuo A."/>
            <person name="Liang C."/>
            <person name="Lipzen A."/>
            <person name="Lutzoni F."/>
            <person name="Magnuson J."/>
            <person name="Mondo S."/>
            <person name="Nolan M."/>
            <person name="Ohm R."/>
            <person name="Pangilinan J."/>
            <person name="Park H.-J."/>
            <person name="Ramirez L."/>
            <person name="Alfaro M."/>
            <person name="Sun H."/>
            <person name="Tritt A."/>
            <person name="Yoshinaga Y."/>
            <person name="Zwiers L.-H."/>
            <person name="Turgeon B."/>
            <person name="Goodwin S."/>
            <person name="Spatafora J."/>
            <person name="Crous P."/>
            <person name="Grigoriev I."/>
        </authorList>
    </citation>
    <scope>NUCLEOTIDE SEQUENCE</scope>
    <source>
        <strain evidence="3">ATCC 16933</strain>
    </source>
</reference>
<dbReference type="Pfam" id="PF11951">
    <property type="entry name" value="Fungal_trans_2"/>
    <property type="match status" value="1"/>
</dbReference>
<evidence type="ECO:0000313" key="4">
    <source>
        <dbReference type="Proteomes" id="UP000799766"/>
    </source>
</evidence>
<sequence>PLRDHREAELVIYFVNHLAPLFDICDPDKHFASVVPERAAICPALLNAVFAASAKHLSRVKNYDSLVAVAHHQECLKCIAPRLSNDIAVMDENLLAAIIILRFFEEVEVPIFEPDRQDHLLGIRALIEAQLPSMSPNEFHQAAFWVGLRQEVYMAVIHQRPIGLNLDRLTFDRSFSPAADHVWANRMVLHLANVIQYCFGDDGNIATYKQLVEYSAAWMASKPPSFIPIFVEQPEGENMFPEVLLLSDSIVVGLQYYHLARILLIAHNPKIPRLGPAQRTAIRLMDDEIKSDVRVLCGIAKSINRINPAYATACMAIGLAGDRFTSRKEQDALYNILVRTEKEYAWCTSLA</sequence>
<keyword evidence="2" id="KW-0539">Nucleus</keyword>
<dbReference type="PANTHER" id="PTHR37534">
    <property type="entry name" value="TRANSCRIPTIONAL ACTIVATOR PROTEIN UGA3"/>
    <property type="match status" value="1"/>
</dbReference>
<proteinExistence type="predicted"/>
<keyword evidence="4" id="KW-1185">Reference proteome</keyword>
<evidence type="ECO:0000256" key="2">
    <source>
        <dbReference type="ARBA" id="ARBA00023242"/>
    </source>
</evidence>
<gene>
    <name evidence="3" type="ORF">BDY21DRAFT_294800</name>
</gene>
<dbReference type="GO" id="GO:0000976">
    <property type="term" value="F:transcription cis-regulatory region binding"/>
    <property type="evidence" value="ECO:0007669"/>
    <property type="project" value="TreeGrafter"/>
</dbReference>
<dbReference type="PANTHER" id="PTHR37534:SF2">
    <property type="entry name" value="N-ACETYLTRANSFERASE DOMAIN-CONTAINING PROTEIN"/>
    <property type="match status" value="1"/>
</dbReference>
<evidence type="ECO:0008006" key="5">
    <source>
        <dbReference type="Google" id="ProtNLM"/>
    </source>
</evidence>
<protein>
    <recommendedName>
        <fullName evidence="5">Arca-like protein</fullName>
    </recommendedName>
</protein>